<sequence length="294" mass="32250">MGGRGGGRGMIRTVRRSVTAGGTAQESISHSTVKHRSLRLSPCSSPTYSDDFDWECIDGTEDERESGSDDDSVFGSVPSKDEVQHALSSLHQAFDQTSFSKFMNGRLAYSSDKDVADEIASPTAALKRVSSFGKKLDWIEPSLHLCNPRTLQRRGSDRVYDAFHLLHTDPSIQRMVISLSSDKAVWNAVLNNEVVRGLRESLIKANNSVPENTHNSTGCPNAAMDILSGIFGNTKAKMMEIIKKIAKVVNGLFQPPENKKTRGATDPFEEKLRTSFVLSIVVLLIVVVCRVHSA</sequence>
<comment type="caution">
    <text evidence="2">The sequence shown here is derived from an EMBL/GenBank/DDBJ whole genome shotgun (WGS) entry which is preliminary data.</text>
</comment>
<dbReference type="OMA" id="GGYANKF"/>
<name>A0A2R6PLW6_ACTCC</name>
<keyword evidence="3" id="KW-1185">Reference proteome</keyword>
<dbReference type="STRING" id="1590841.A0A2R6PLW6"/>
<dbReference type="OrthoDB" id="737041at2759"/>
<proteinExistence type="predicted"/>
<feature type="region of interest" description="Disordered" evidence="1">
    <location>
        <begin position="1"/>
        <end position="44"/>
    </location>
</feature>
<dbReference type="FunCoup" id="A0A2R6PLW6">
    <property type="interactions" value="1716"/>
</dbReference>
<dbReference type="PANTHER" id="PTHR33625">
    <property type="entry name" value="OS08G0179900 PROTEIN"/>
    <property type="match status" value="1"/>
</dbReference>
<evidence type="ECO:0000313" key="3">
    <source>
        <dbReference type="Proteomes" id="UP000241394"/>
    </source>
</evidence>
<dbReference type="Proteomes" id="UP000241394">
    <property type="component" value="Chromosome LG24"/>
</dbReference>
<protein>
    <submittedName>
        <fullName evidence="2">Ran-binding protein</fullName>
    </submittedName>
</protein>
<dbReference type="Gramene" id="PSR93322">
    <property type="protein sequence ID" value="PSR93322"/>
    <property type="gene ID" value="CEY00_Acc27934"/>
</dbReference>
<evidence type="ECO:0000313" key="2">
    <source>
        <dbReference type="EMBL" id="PSR93322.1"/>
    </source>
</evidence>
<reference evidence="2 3" key="1">
    <citation type="submission" date="2017-07" db="EMBL/GenBank/DDBJ databases">
        <title>An improved, manually edited Actinidia chinensis var. chinensis (kiwifruit) genome highlights the challenges associated with draft genomes and gene prediction in plants.</title>
        <authorList>
            <person name="Pilkington S."/>
            <person name="Crowhurst R."/>
            <person name="Hilario E."/>
            <person name="Nardozza S."/>
            <person name="Fraser L."/>
            <person name="Peng Y."/>
            <person name="Gunaseelan K."/>
            <person name="Simpson R."/>
            <person name="Tahir J."/>
            <person name="Deroles S."/>
            <person name="Templeton K."/>
            <person name="Luo Z."/>
            <person name="Davy M."/>
            <person name="Cheng C."/>
            <person name="Mcneilage M."/>
            <person name="Scaglione D."/>
            <person name="Liu Y."/>
            <person name="Zhang Q."/>
            <person name="Datson P."/>
            <person name="De Silva N."/>
            <person name="Gardiner S."/>
            <person name="Bassett H."/>
            <person name="Chagne D."/>
            <person name="Mccallum J."/>
            <person name="Dzierzon H."/>
            <person name="Deng C."/>
            <person name="Wang Y.-Y."/>
            <person name="Barron N."/>
            <person name="Manako K."/>
            <person name="Bowen J."/>
            <person name="Foster T."/>
            <person name="Erridge Z."/>
            <person name="Tiffin H."/>
            <person name="Waite C."/>
            <person name="Davies K."/>
            <person name="Grierson E."/>
            <person name="Laing W."/>
            <person name="Kirk R."/>
            <person name="Chen X."/>
            <person name="Wood M."/>
            <person name="Montefiori M."/>
            <person name="Brummell D."/>
            <person name="Schwinn K."/>
            <person name="Catanach A."/>
            <person name="Fullerton C."/>
            <person name="Li D."/>
            <person name="Meiyalaghan S."/>
            <person name="Nieuwenhuizen N."/>
            <person name="Read N."/>
            <person name="Prakash R."/>
            <person name="Hunter D."/>
            <person name="Zhang H."/>
            <person name="Mckenzie M."/>
            <person name="Knabel M."/>
            <person name="Harris A."/>
            <person name="Allan A."/>
            <person name="Chen A."/>
            <person name="Janssen B."/>
            <person name="Plunkett B."/>
            <person name="Dwamena C."/>
            <person name="Voogd C."/>
            <person name="Leif D."/>
            <person name="Lafferty D."/>
            <person name="Souleyre E."/>
            <person name="Varkonyi-Gasic E."/>
            <person name="Gambi F."/>
            <person name="Hanley J."/>
            <person name="Yao J.-L."/>
            <person name="Cheung J."/>
            <person name="David K."/>
            <person name="Warren B."/>
            <person name="Marsh K."/>
            <person name="Snowden K."/>
            <person name="Lin-Wang K."/>
            <person name="Brian L."/>
            <person name="Martinez-Sanchez M."/>
            <person name="Wang M."/>
            <person name="Ileperuma N."/>
            <person name="Macnee N."/>
            <person name="Campin R."/>
            <person name="Mcatee P."/>
            <person name="Drummond R."/>
            <person name="Espley R."/>
            <person name="Ireland H."/>
            <person name="Wu R."/>
            <person name="Atkinson R."/>
            <person name="Karunairetnam S."/>
            <person name="Bulley S."/>
            <person name="Chunkath S."/>
            <person name="Hanley Z."/>
            <person name="Storey R."/>
            <person name="Thrimawithana A."/>
            <person name="Thomson S."/>
            <person name="David C."/>
            <person name="Testolin R."/>
        </authorList>
    </citation>
    <scope>NUCLEOTIDE SEQUENCE [LARGE SCALE GENOMIC DNA]</scope>
    <source>
        <strain evidence="3">cv. Red5</strain>
        <tissue evidence="2">Young leaf</tissue>
    </source>
</reference>
<accession>A0A2R6PLW6</accession>
<evidence type="ECO:0000256" key="1">
    <source>
        <dbReference type="SAM" id="MobiDB-lite"/>
    </source>
</evidence>
<dbReference type="InParanoid" id="A0A2R6PLW6"/>
<dbReference type="EMBL" id="NKQK01000024">
    <property type="protein sequence ID" value="PSR93322.1"/>
    <property type="molecule type" value="Genomic_DNA"/>
</dbReference>
<gene>
    <name evidence="2" type="ORF">CEY00_Acc27934</name>
</gene>
<reference evidence="3" key="2">
    <citation type="journal article" date="2018" name="BMC Genomics">
        <title>A manually annotated Actinidia chinensis var. chinensis (kiwifruit) genome highlights the challenges associated with draft genomes and gene prediction in plants.</title>
        <authorList>
            <person name="Pilkington S.M."/>
            <person name="Crowhurst R."/>
            <person name="Hilario E."/>
            <person name="Nardozza S."/>
            <person name="Fraser L."/>
            <person name="Peng Y."/>
            <person name="Gunaseelan K."/>
            <person name="Simpson R."/>
            <person name="Tahir J."/>
            <person name="Deroles S.C."/>
            <person name="Templeton K."/>
            <person name="Luo Z."/>
            <person name="Davy M."/>
            <person name="Cheng C."/>
            <person name="McNeilage M."/>
            <person name="Scaglione D."/>
            <person name="Liu Y."/>
            <person name="Zhang Q."/>
            <person name="Datson P."/>
            <person name="De Silva N."/>
            <person name="Gardiner S.E."/>
            <person name="Bassett H."/>
            <person name="Chagne D."/>
            <person name="McCallum J."/>
            <person name="Dzierzon H."/>
            <person name="Deng C."/>
            <person name="Wang Y.Y."/>
            <person name="Barron L."/>
            <person name="Manako K."/>
            <person name="Bowen J."/>
            <person name="Foster T.M."/>
            <person name="Erridge Z.A."/>
            <person name="Tiffin H."/>
            <person name="Waite C.N."/>
            <person name="Davies K.M."/>
            <person name="Grierson E.P."/>
            <person name="Laing W.A."/>
            <person name="Kirk R."/>
            <person name="Chen X."/>
            <person name="Wood M."/>
            <person name="Montefiori M."/>
            <person name="Brummell D.A."/>
            <person name="Schwinn K.E."/>
            <person name="Catanach A."/>
            <person name="Fullerton C."/>
            <person name="Li D."/>
            <person name="Meiyalaghan S."/>
            <person name="Nieuwenhuizen N."/>
            <person name="Read N."/>
            <person name="Prakash R."/>
            <person name="Hunter D."/>
            <person name="Zhang H."/>
            <person name="McKenzie M."/>
            <person name="Knabel M."/>
            <person name="Harris A."/>
            <person name="Allan A.C."/>
            <person name="Gleave A."/>
            <person name="Chen A."/>
            <person name="Janssen B.J."/>
            <person name="Plunkett B."/>
            <person name="Ampomah-Dwamena C."/>
            <person name="Voogd C."/>
            <person name="Leif D."/>
            <person name="Lafferty D."/>
            <person name="Souleyre E.J.F."/>
            <person name="Varkonyi-Gasic E."/>
            <person name="Gambi F."/>
            <person name="Hanley J."/>
            <person name="Yao J.L."/>
            <person name="Cheung J."/>
            <person name="David K.M."/>
            <person name="Warren B."/>
            <person name="Marsh K."/>
            <person name="Snowden K.C."/>
            <person name="Lin-Wang K."/>
            <person name="Brian L."/>
            <person name="Martinez-Sanchez M."/>
            <person name="Wang M."/>
            <person name="Ileperuma N."/>
            <person name="Macnee N."/>
            <person name="Campin R."/>
            <person name="McAtee P."/>
            <person name="Drummond R.S.M."/>
            <person name="Espley R.V."/>
            <person name="Ireland H.S."/>
            <person name="Wu R."/>
            <person name="Atkinson R.G."/>
            <person name="Karunairetnam S."/>
            <person name="Bulley S."/>
            <person name="Chunkath S."/>
            <person name="Hanley Z."/>
            <person name="Storey R."/>
            <person name="Thrimawithana A.H."/>
            <person name="Thomson S."/>
            <person name="David C."/>
            <person name="Testolin R."/>
            <person name="Huang H."/>
            <person name="Hellens R.P."/>
            <person name="Schaffer R.J."/>
        </authorList>
    </citation>
    <scope>NUCLEOTIDE SEQUENCE [LARGE SCALE GENOMIC DNA]</scope>
    <source>
        <strain evidence="3">cv. Red5</strain>
    </source>
</reference>
<organism evidence="2 3">
    <name type="scientific">Actinidia chinensis var. chinensis</name>
    <name type="common">Chinese soft-hair kiwi</name>
    <dbReference type="NCBI Taxonomy" id="1590841"/>
    <lineage>
        <taxon>Eukaryota</taxon>
        <taxon>Viridiplantae</taxon>
        <taxon>Streptophyta</taxon>
        <taxon>Embryophyta</taxon>
        <taxon>Tracheophyta</taxon>
        <taxon>Spermatophyta</taxon>
        <taxon>Magnoliopsida</taxon>
        <taxon>eudicotyledons</taxon>
        <taxon>Gunneridae</taxon>
        <taxon>Pentapetalae</taxon>
        <taxon>asterids</taxon>
        <taxon>Ericales</taxon>
        <taxon>Actinidiaceae</taxon>
        <taxon>Actinidia</taxon>
    </lineage>
</organism>
<dbReference type="AlphaFoldDB" id="A0A2R6PLW6"/>
<feature type="compositionally biased region" description="Polar residues" evidence="1">
    <location>
        <begin position="20"/>
        <end position="31"/>
    </location>
</feature>
<dbReference type="PANTHER" id="PTHR33625:SF3">
    <property type="entry name" value="OS04G0550700 PROTEIN"/>
    <property type="match status" value="1"/>
</dbReference>